<sequence>NYESTIGKQLEIKPTTKSIKDNYITAATANNQEVLLCKTCYHTHYEYLDIEDPKAQEYYTKEGINKLTECENSEKDQPILDGIEFTTEQDMEKMLSRPLMKLK</sequence>
<keyword evidence="2" id="KW-1185">Reference proteome</keyword>
<evidence type="ECO:0000313" key="1">
    <source>
        <dbReference type="EMBL" id="CAG8739160.1"/>
    </source>
</evidence>
<protein>
    <submittedName>
        <fullName evidence="1">5036_t:CDS:1</fullName>
    </submittedName>
</protein>
<feature type="non-terminal residue" evidence="1">
    <location>
        <position position="1"/>
    </location>
</feature>
<comment type="caution">
    <text evidence="1">The sequence shown here is derived from an EMBL/GenBank/DDBJ whole genome shotgun (WGS) entry which is preliminary data.</text>
</comment>
<accession>A0A9N9IMA7</accession>
<proteinExistence type="predicted"/>
<dbReference type="EMBL" id="CAJVPS010034364">
    <property type="protein sequence ID" value="CAG8739160.1"/>
    <property type="molecule type" value="Genomic_DNA"/>
</dbReference>
<reference evidence="1" key="1">
    <citation type="submission" date="2021-06" db="EMBL/GenBank/DDBJ databases">
        <authorList>
            <person name="Kallberg Y."/>
            <person name="Tangrot J."/>
            <person name="Rosling A."/>
        </authorList>
    </citation>
    <scope>NUCLEOTIDE SEQUENCE</scope>
    <source>
        <strain evidence="1">FL130A</strain>
    </source>
</reference>
<gene>
    <name evidence="1" type="ORF">ALEPTO_LOCUS12893</name>
</gene>
<organism evidence="1 2">
    <name type="scientific">Ambispora leptoticha</name>
    <dbReference type="NCBI Taxonomy" id="144679"/>
    <lineage>
        <taxon>Eukaryota</taxon>
        <taxon>Fungi</taxon>
        <taxon>Fungi incertae sedis</taxon>
        <taxon>Mucoromycota</taxon>
        <taxon>Glomeromycotina</taxon>
        <taxon>Glomeromycetes</taxon>
        <taxon>Archaeosporales</taxon>
        <taxon>Ambisporaceae</taxon>
        <taxon>Ambispora</taxon>
    </lineage>
</organism>
<dbReference type="Proteomes" id="UP000789508">
    <property type="component" value="Unassembled WGS sequence"/>
</dbReference>
<dbReference type="OrthoDB" id="10568146at2759"/>
<evidence type="ECO:0000313" key="2">
    <source>
        <dbReference type="Proteomes" id="UP000789508"/>
    </source>
</evidence>
<name>A0A9N9IMA7_9GLOM</name>
<dbReference type="AlphaFoldDB" id="A0A9N9IMA7"/>